<dbReference type="AlphaFoldDB" id="A0A382L1H9"/>
<accession>A0A382L1H9</accession>
<evidence type="ECO:0000313" key="1">
    <source>
        <dbReference type="EMBL" id="SVC29172.1"/>
    </source>
</evidence>
<sequence>MRIILIIIAALLLSNCTSSYVKNKKMINSPNDLQKFTNIWCEKNKTTDKKILMCGSAWSKDLGISESKAIMSAKLKIADVTSHTMVRSEKVMHKENNKGVVKSYEMNADNQLIDVTISGYRVLHKKILKEKNGWRTMVVLEYKLT</sequence>
<reference evidence="1" key="1">
    <citation type="submission" date="2018-05" db="EMBL/GenBank/DDBJ databases">
        <authorList>
            <person name="Lanie J.A."/>
            <person name="Ng W.-L."/>
            <person name="Kazmierczak K.M."/>
            <person name="Andrzejewski T.M."/>
            <person name="Davidsen T.M."/>
            <person name="Wayne K.J."/>
            <person name="Tettelin H."/>
            <person name="Glass J.I."/>
            <person name="Rusch D."/>
            <person name="Podicherti R."/>
            <person name="Tsui H.-C.T."/>
            <person name="Winkler M.E."/>
        </authorList>
    </citation>
    <scope>NUCLEOTIDE SEQUENCE</scope>
</reference>
<gene>
    <name evidence="1" type="ORF">METZ01_LOCUS282026</name>
</gene>
<name>A0A382L1H9_9ZZZZ</name>
<protein>
    <submittedName>
        <fullName evidence="1">Uncharacterized protein</fullName>
    </submittedName>
</protein>
<dbReference type="EMBL" id="UINC01083452">
    <property type="protein sequence ID" value="SVC29172.1"/>
    <property type="molecule type" value="Genomic_DNA"/>
</dbReference>
<organism evidence="1">
    <name type="scientific">marine metagenome</name>
    <dbReference type="NCBI Taxonomy" id="408172"/>
    <lineage>
        <taxon>unclassified sequences</taxon>
        <taxon>metagenomes</taxon>
        <taxon>ecological metagenomes</taxon>
    </lineage>
</organism>
<proteinExistence type="predicted"/>